<dbReference type="AlphaFoldDB" id="A0A2T6C3Z4"/>
<dbReference type="EMBL" id="QBKT01000002">
    <property type="protein sequence ID" value="PTX63049.1"/>
    <property type="molecule type" value="Genomic_DNA"/>
</dbReference>
<accession>A0A2T6C3Z4</accession>
<keyword evidence="3" id="KW-1185">Reference proteome</keyword>
<dbReference type="OrthoDB" id="1198548at2"/>
<dbReference type="RefSeq" id="WP_108114013.1">
    <property type="nucleotide sequence ID" value="NZ_QBKT01000002.1"/>
</dbReference>
<feature type="signal peptide" evidence="1">
    <location>
        <begin position="1"/>
        <end position="21"/>
    </location>
</feature>
<dbReference type="Proteomes" id="UP000244090">
    <property type="component" value="Unassembled WGS sequence"/>
</dbReference>
<evidence type="ECO:0000313" key="3">
    <source>
        <dbReference type="Proteomes" id="UP000244090"/>
    </source>
</evidence>
<proteinExistence type="predicted"/>
<evidence type="ECO:0008006" key="4">
    <source>
        <dbReference type="Google" id="ProtNLM"/>
    </source>
</evidence>
<reference evidence="2 3" key="1">
    <citation type="submission" date="2018-04" db="EMBL/GenBank/DDBJ databases">
        <title>Genomic Encyclopedia of Archaeal and Bacterial Type Strains, Phase II (KMG-II): from individual species to whole genera.</title>
        <authorList>
            <person name="Goeker M."/>
        </authorList>
    </citation>
    <scope>NUCLEOTIDE SEQUENCE [LARGE SCALE GENOMIC DNA]</scope>
    <source>
        <strain evidence="2 3">DSM 25731</strain>
    </source>
</reference>
<comment type="caution">
    <text evidence="2">The sequence shown here is derived from an EMBL/GenBank/DDBJ whole genome shotgun (WGS) entry which is preliminary data.</text>
</comment>
<evidence type="ECO:0000313" key="2">
    <source>
        <dbReference type="EMBL" id="PTX63049.1"/>
    </source>
</evidence>
<evidence type="ECO:0000256" key="1">
    <source>
        <dbReference type="SAM" id="SignalP"/>
    </source>
</evidence>
<feature type="chain" id="PRO_5015536955" description="Adhesin domain-containing protein" evidence="1">
    <location>
        <begin position="22"/>
        <end position="387"/>
    </location>
</feature>
<gene>
    <name evidence="2" type="ORF">C8N46_102450</name>
</gene>
<name>A0A2T6C3Z4_9FLAO</name>
<protein>
    <recommendedName>
        <fullName evidence="4">Adhesin domain-containing protein</fullName>
    </recommendedName>
</protein>
<organism evidence="2 3">
    <name type="scientific">Kordia periserrulae</name>
    <dbReference type="NCBI Taxonomy" id="701523"/>
    <lineage>
        <taxon>Bacteria</taxon>
        <taxon>Pseudomonadati</taxon>
        <taxon>Bacteroidota</taxon>
        <taxon>Flavobacteriia</taxon>
        <taxon>Flavobacteriales</taxon>
        <taxon>Flavobacteriaceae</taxon>
        <taxon>Kordia</taxon>
    </lineage>
</organism>
<keyword evidence="1" id="KW-0732">Signal</keyword>
<sequence length="387" mass="44749">MNNKPYKVFLLLVFFTVGLTAQTEKKYQKTFYVTEKTQLRFQTNNIDVTFKTWNKDEVKVDFSIDFKNYSEKEIKNISDNVIVSARMQSSMDDTSFLQIENNSQTSIGRLSYQLKSGEIRLENLSWDNDSEKKHKSVSDIHREIDTSDDGFEDLDGYVLFENGDKVPLKDIDNSSNKQILSIRSQYVVYVPKYITIDIMADNATITFDGTFTNVIRGNFKEGTLQAETLQNEHNNMAIMNGNLKVKEISGGRYMLRNISNGLIGELENTMIDTEFSKISVGEIKKNVKFRDFKSKYFFYNLGENFESIEMFCEYSDINIFNEKKQHYYLEAYGHDAILNDGGTKIVAQPSRDGKKSKMFTIGKDDSETRKNTFKLDIVHGFVTLLYR</sequence>